<keyword evidence="5" id="KW-0574">Periplasm</keyword>
<gene>
    <name evidence="8" type="ORF">FX983_02124</name>
</gene>
<dbReference type="Proteomes" id="UP000475265">
    <property type="component" value="Unassembled WGS sequence"/>
</dbReference>
<dbReference type="InterPro" id="IPR005768">
    <property type="entry name" value="Lys_Arg_Orn-bd"/>
</dbReference>
<dbReference type="GO" id="GO:0030288">
    <property type="term" value="C:outer membrane-bounded periplasmic space"/>
    <property type="evidence" value="ECO:0007669"/>
    <property type="project" value="InterPro"/>
</dbReference>
<evidence type="ECO:0000259" key="7">
    <source>
        <dbReference type="SMART" id="SM00062"/>
    </source>
</evidence>
<dbReference type="InterPro" id="IPR001638">
    <property type="entry name" value="Solute-binding_3/MltF_N"/>
</dbReference>
<dbReference type="SUPFAM" id="SSF53850">
    <property type="entry name" value="Periplasmic binding protein-like II"/>
    <property type="match status" value="1"/>
</dbReference>
<keyword evidence="4 6" id="KW-0732">Signal</keyword>
<dbReference type="AlphaFoldDB" id="A0A6L5C3N2"/>
<protein>
    <submittedName>
        <fullName evidence="8">Lysine/arginine/ornithine-binding periplasmic protein</fullName>
    </submittedName>
</protein>
<sequence length="257" mass="28142">MNKALWLGLALAACTLGAQAADKPLRIGIEAAYPPFAFKTPDGKIGGFDYDIGNALCAKMQTQCVWVEQEFDGLIPSLKVHKIDAAISSMLITDERKRSVTFTEKYYATPARLVMKEGAQVDDSFSSLKGKRIGVQRGATQDRFATDKLQPLGVEVVRYGSQSEIYLDLVSDRLDGTIANAAPLEEGFLKTPRGKGFAFVGPELRSKEYFGEGAGIAVAKDNTELAQRFNAAIQALRADGTYLQVQQKYFTYDIYGN</sequence>
<dbReference type="PANTHER" id="PTHR35936:SF17">
    <property type="entry name" value="ARGININE-BINDING EXTRACELLULAR PROTEIN ARTP"/>
    <property type="match status" value="1"/>
</dbReference>
<feature type="chain" id="PRO_5027080745" evidence="6">
    <location>
        <begin position="21"/>
        <end position="257"/>
    </location>
</feature>
<dbReference type="NCBIfam" id="TIGR01096">
    <property type="entry name" value="3A0103s03R"/>
    <property type="match status" value="1"/>
</dbReference>
<evidence type="ECO:0000256" key="6">
    <source>
        <dbReference type="SAM" id="SignalP"/>
    </source>
</evidence>
<comment type="caution">
    <text evidence="8">The sequence shown here is derived from an EMBL/GenBank/DDBJ whole genome shotgun (WGS) entry which is preliminary data.</text>
</comment>
<feature type="domain" description="Solute-binding protein family 3/N-terminal" evidence="7">
    <location>
        <begin position="24"/>
        <end position="253"/>
    </location>
</feature>
<dbReference type="CDD" id="cd13703">
    <property type="entry name" value="PBP2_HisJ_LAO"/>
    <property type="match status" value="1"/>
</dbReference>
<evidence type="ECO:0000256" key="1">
    <source>
        <dbReference type="ARBA" id="ARBA00004418"/>
    </source>
</evidence>
<name>A0A6L5C3N2_9PSED</name>
<comment type="subcellular location">
    <subcellularLocation>
        <location evidence="1">Periplasm</location>
    </subcellularLocation>
</comment>
<dbReference type="Pfam" id="PF00497">
    <property type="entry name" value="SBP_bac_3"/>
    <property type="match status" value="1"/>
</dbReference>
<evidence type="ECO:0000256" key="2">
    <source>
        <dbReference type="ARBA" id="ARBA00010333"/>
    </source>
</evidence>
<organism evidence="8 9">
    <name type="scientific">Pseudomonas frederiksbergensis</name>
    <dbReference type="NCBI Taxonomy" id="104087"/>
    <lineage>
        <taxon>Bacteria</taxon>
        <taxon>Pseudomonadati</taxon>
        <taxon>Pseudomonadota</taxon>
        <taxon>Gammaproteobacteria</taxon>
        <taxon>Pseudomonadales</taxon>
        <taxon>Pseudomonadaceae</taxon>
        <taxon>Pseudomonas</taxon>
    </lineage>
</organism>
<reference evidence="8 9" key="1">
    <citation type="submission" date="2019-12" db="EMBL/GenBank/DDBJ databases">
        <title>Endophytic bacteria associated with Panax ginseng seedlings.</title>
        <authorList>
            <person name="Park J.M."/>
            <person name="Shin R."/>
            <person name="Jo S.H."/>
        </authorList>
    </citation>
    <scope>NUCLEOTIDE SEQUENCE [LARGE SCALE GENOMIC DNA]</scope>
    <source>
        <strain evidence="8 9">PgKB32</strain>
    </source>
</reference>
<feature type="signal peptide" evidence="6">
    <location>
        <begin position="1"/>
        <end position="20"/>
    </location>
</feature>
<dbReference type="Gene3D" id="3.40.190.10">
    <property type="entry name" value="Periplasmic binding protein-like II"/>
    <property type="match status" value="2"/>
</dbReference>
<dbReference type="RefSeq" id="WP_239511972.1">
    <property type="nucleotide sequence ID" value="NZ_JAAAXX010000001.1"/>
</dbReference>
<evidence type="ECO:0000313" key="9">
    <source>
        <dbReference type="Proteomes" id="UP000475265"/>
    </source>
</evidence>
<keyword evidence="3" id="KW-0813">Transport</keyword>
<evidence type="ECO:0000256" key="4">
    <source>
        <dbReference type="ARBA" id="ARBA00022729"/>
    </source>
</evidence>
<proteinExistence type="inferred from homology"/>
<dbReference type="SMART" id="SM00062">
    <property type="entry name" value="PBPb"/>
    <property type="match status" value="1"/>
</dbReference>
<evidence type="ECO:0000313" key="8">
    <source>
        <dbReference type="EMBL" id="KAF2394144.1"/>
    </source>
</evidence>
<dbReference type="EMBL" id="JAAAXX010000001">
    <property type="protein sequence ID" value="KAF2394144.1"/>
    <property type="molecule type" value="Genomic_DNA"/>
</dbReference>
<accession>A0A6L5C3N2</accession>
<comment type="similarity">
    <text evidence="2">Belongs to the bacterial solute-binding protein 3 family.</text>
</comment>
<evidence type="ECO:0000256" key="3">
    <source>
        <dbReference type="ARBA" id="ARBA00022448"/>
    </source>
</evidence>
<evidence type="ECO:0000256" key="5">
    <source>
        <dbReference type="ARBA" id="ARBA00022764"/>
    </source>
</evidence>
<dbReference type="PANTHER" id="PTHR35936">
    <property type="entry name" value="MEMBRANE-BOUND LYTIC MUREIN TRANSGLYCOSYLASE F"/>
    <property type="match status" value="1"/>
</dbReference>